<dbReference type="OrthoDB" id="1022360at2759"/>
<comment type="similarity">
    <text evidence="7">Belongs to the protein kinase superfamily.</text>
</comment>
<evidence type="ECO:0000313" key="9">
    <source>
        <dbReference type="EMBL" id="CAF0873964.1"/>
    </source>
</evidence>
<dbReference type="PROSITE" id="PS50011">
    <property type="entry name" value="PROTEIN_KINASE_DOM"/>
    <property type="match status" value="1"/>
</dbReference>
<evidence type="ECO:0000256" key="4">
    <source>
        <dbReference type="ARBA" id="ARBA00022777"/>
    </source>
</evidence>
<evidence type="ECO:0000256" key="6">
    <source>
        <dbReference type="PROSITE-ProRule" id="PRU10141"/>
    </source>
</evidence>
<dbReference type="AlphaFoldDB" id="A0A813XS90"/>
<sequence>MGVAPLKYFDKVGFGTTKVPKNTGESSNTRCKRDSTYSNFYFDFDENSYNSFYQQPSYVYRQGTYRNKNKETLTYSAYHILGQGSFGIVYLAKNNKNDLVAVKCKLPLNDYNLMQKSNMLFKGELEALFNLKHSCIVRLLGVEIEYNEVTSLVMEHIPGEPMDKFIYKNRSLNESLIQLFTKQIVSAIAYMHSKFVMHRDIKSSNIMIVSNTWIKLIDFGMAKRLNVDEIGFSTSTSTMVGTIPFMAPEVRNFQSYNSKADIFSIGALIYEMANGDPFVRVAHEYMTETIILSQVRGVVNVPTLSPVANSFMQYCLIRDANRRPCASSLLEHPFISSISIPNQKNQNLFKKQLSQSKLLF</sequence>
<keyword evidence="5 6" id="KW-0067">ATP-binding</keyword>
<feature type="binding site" evidence="6">
    <location>
        <position position="103"/>
    </location>
    <ligand>
        <name>ATP</name>
        <dbReference type="ChEBI" id="CHEBI:30616"/>
    </ligand>
</feature>
<protein>
    <recommendedName>
        <fullName evidence="8">Protein kinase domain-containing protein</fullName>
    </recommendedName>
</protein>
<dbReference type="EMBL" id="CAJNOC010001552">
    <property type="protein sequence ID" value="CAF0873964.1"/>
    <property type="molecule type" value="Genomic_DNA"/>
</dbReference>
<dbReference type="PROSITE" id="PS00107">
    <property type="entry name" value="PROTEIN_KINASE_ATP"/>
    <property type="match status" value="1"/>
</dbReference>
<evidence type="ECO:0000256" key="1">
    <source>
        <dbReference type="ARBA" id="ARBA00022527"/>
    </source>
</evidence>
<accession>A0A813XS90</accession>
<dbReference type="InterPro" id="IPR011009">
    <property type="entry name" value="Kinase-like_dom_sf"/>
</dbReference>
<evidence type="ECO:0000313" key="10">
    <source>
        <dbReference type="Proteomes" id="UP000663879"/>
    </source>
</evidence>
<keyword evidence="1 7" id="KW-0723">Serine/threonine-protein kinase</keyword>
<dbReference type="InterPro" id="IPR008271">
    <property type="entry name" value="Ser/Thr_kinase_AS"/>
</dbReference>
<dbReference type="GO" id="GO:0035556">
    <property type="term" value="P:intracellular signal transduction"/>
    <property type="evidence" value="ECO:0007669"/>
    <property type="project" value="UniProtKB-ARBA"/>
</dbReference>
<dbReference type="Gene3D" id="1.10.510.10">
    <property type="entry name" value="Transferase(Phosphotransferase) domain 1"/>
    <property type="match status" value="1"/>
</dbReference>
<dbReference type="Pfam" id="PF00069">
    <property type="entry name" value="Pkinase"/>
    <property type="match status" value="1"/>
</dbReference>
<keyword evidence="4" id="KW-0418">Kinase</keyword>
<gene>
    <name evidence="9" type="ORF">OXX778_LOCUS10072</name>
</gene>
<keyword evidence="3 6" id="KW-0547">Nucleotide-binding</keyword>
<reference evidence="9" key="1">
    <citation type="submission" date="2021-02" db="EMBL/GenBank/DDBJ databases">
        <authorList>
            <person name="Nowell W R."/>
        </authorList>
    </citation>
    <scope>NUCLEOTIDE SEQUENCE</scope>
    <source>
        <strain evidence="9">Ploen Becks lab</strain>
    </source>
</reference>
<organism evidence="9 10">
    <name type="scientific">Brachionus calyciflorus</name>
    <dbReference type="NCBI Taxonomy" id="104777"/>
    <lineage>
        <taxon>Eukaryota</taxon>
        <taxon>Metazoa</taxon>
        <taxon>Spiralia</taxon>
        <taxon>Gnathifera</taxon>
        <taxon>Rotifera</taxon>
        <taxon>Eurotatoria</taxon>
        <taxon>Monogononta</taxon>
        <taxon>Pseudotrocha</taxon>
        <taxon>Ploima</taxon>
        <taxon>Brachionidae</taxon>
        <taxon>Brachionus</taxon>
    </lineage>
</organism>
<feature type="domain" description="Protein kinase" evidence="8">
    <location>
        <begin position="75"/>
        <end position="335"/>
    </location>
</feature>
<dbReference type="InterPro" id="IPR000719">
    <property type="entry name" value="Prot_kinase_dom"/>
</dbReference>
<evidence type="ECO:0000256" key="5">
    <source>
        <dbReference type="ARBA" id="ARBA00022840"/>
    </source>
</evidence>
<dbReference type="InterPro" id="IPR017441">
    <property type="entry name" value="Protein_kinase_ATP_BS"/>
</dbReference>
<dbReference type="PANTHER" id="PTHR11584">
    <property type="entry name" value="SERINE/THREONINE PROTEIN KINASE"/>
    <property type="match status" value="1"/>
</dbReference>
<evidence type="ECO:0000259" key="8">
    <source>
        <dbReference type="PROSITE" id="PS50011"/>
    </source>
</evidence>
<dbReference type="PROSITE" id="PS00108">
    <property type="entry name" value="PROTEIN_KINASE_ST"/>
    <property type="match status" value="1"/>
</dbReference>
<dbReference type="PANTHER" id="PTHR11584:SF369">
    <property type="entry name" value="MITOGEN-ACTIVATED PROTEIN KINASE KINASE KINASE 19-RELATED"/>
    <property type="match status" value="1"/>
</dbReference>
<name>A0A813XS90_9BILA</name>
<evidence type="ECO:0000256" key="7">
    <source>
        <dbReference type="RuleBase" id="RU000304"/>
    </source>
</evidence>
<keyword evidence="2" id="KW-0808">Transferase</keyword>
<dbReference type="GO" id="GO:0005524">
    <property type="term" value="F:ATP binding"/>
    <property type="evidence" value="ECO:0007669"/>
    <property type="project" value="UniProtKB-UniRule"/>
</dbReference>
<dbReference type="SMART" id="SM00220">
    <property type="entry name" value="S_TKc"/>
    <property type="match status" value="1"/>
</dbReference>
<evidence type="ECO:0000256" key="2">
    <source>
        <dbReference type="ARBA" id="ARBA00022679"/>
    </source>
</evidence>
<dbReference type="GO" id="GO:0004674">
    <property type="term" value="F:protein serine/threonine kinase activity"/>
    <property type="evidence" value="ECO:0007669"/>
    <property type="project" value="UniProtKB-KW"/>
</dbReference>
<comment type="caution">
    <text evidence="9">The sequence shown here is derived from an EMBL/GenBank/DDBJ whole genome shotgun (WGS) entry which is preliminary data.</text>
</comment>
<keyword evidence="10" id="KW-1185">Reference proteome</keyword>
<dbReference type="SUPFAM" id="SSF56112">
    <property type="entry name" value="Protein kinase-like (PK-like)"/>
    <property type="match status" value="1"/>
</dbReference>
<dbReference type="Proteomes" id="UP000663879">
    <property type="component" value="Unassembled WGS sequence"/>
</dbReference>
<evidence type="ECO:0000256" key="3">
    <source>
        <dbReference type="ARBA" id="ARBA00022741"/>
    </source>
</evidence>
<proteinExistence type="inferred from homology"/>